<evidence type="ECO:0000259" key="2">
    <source>
        <dbReference type="Pfam" id="PF05050"/>
    </source>
</evidence>
<dbReference type="GO" id="GO:0016197">
    <property type="term" value="P:endosomal transport"/>
    <property type="evidence" value="ECO:0007669"/>
    <property type="project" value="TreeGrafter"/>
</dbReference>
<dbReference type="InterPro" id="IPR029063">
    <property type="entry name" value="SAM-dependent_MTases_sf"/>
</dbReference>
<keyword evidence="4" id="KW-1185">Reference proteome</keyword>
<proteinExistence type="predicted"/>
<dbReference type="NCBIfam" id="TIGR01444">
    <property type="entry name" value="fkbM_fam"/>
    <property type="match status" value="1"/>
</dbReference>
<dbReference type="Proteomes" id="UP000216885">
    <property type="component" value="Unassembled WGS sequence"/>
</dbReference>
<evidence type="ECO:0000256" key="1">
    <source>
        <dbReference type="SAM" id="Coils"/>
    </source>
</evidence>
<protein>
    <recommendedName>
        <fullName evidence="2">Methyltransferase FkbM domain-containing protein</fullName>
    </recommendedName>
</protein>
<dbReference type="InterPro" id="IPR006342">
    <property type="entry name" value="FkbM_mtfrase"/>
</dbReference>
<dbReference type="PANTHER" id="PTHR34009:SF2">
    <property type="entry name" value="PROTEIN STAR"/>
    <property type="match status" value="1"/>
</dbReference>
<dbReference type="GO" id="GO:0005737">
    <property type="term" value="C:cytoplasm"/>
    <property type="evidence" value="ECO:0007669"/>
    <property type="project" value="GOC"/>
</dbReference>
<evidence type="ECO:0000313" key="3">
    <source>
        <dbReference type="EMBL" id="OZI50102.1"/>
    </source>
</evidence>
<dbReference type="InterPro" id="IPR053202">
    <property type="entry name" value="EGF_Rcpt_Signaling_Reg"/>
</dbReference>
<dbReference type="OrthoDB" id="9810122at2"/>
<sequence length="426" mass="48293">MAGAQDRNLIEMNLVSYAQNLEDIMLWRALKSVSEGFYIDVGANDPETDSVTKLFYDRGWHGINIEPLQQHLKKLRADRPRDINLGCGAGAEPGQLKIWESNVRGWATMDAEVAARHEAEGNKGQWHTVDVRTLADICAEHGPADIHFLKIDVEGFEYEVLRGMDFTRFRPWIVVAEATLPNSRIESYAQWETLLLQAGYLHAYSDGLNRFYVANEHQDLLEALKYPPNVFDAFNTAKTQALHDWALDNEARIKVLQQQVEQMSSEAAALNERLTTQTATLSEQLAQRDAKLDALSADLAEREARLADMFYSTSWRVTAPLRWLGIQRTRLQEQGLKSRLRRGAVQAARLGIRFVRARPGLRSALARLAHKTGLYGPLFRLYSRMSQATAADFSPHFVTPPADALLTPRGRRVYNDLLQTLRKENH</sequence>
<reference evidence="3 4" key="1">
    <citation type="submission" date="2017-05" db="EMBL/GenBank/DDBJ databases">
        <title>Complete and WGS of Bordetella genogroups.</title>
        <authorList>
            <person name="Spilker T."/>
            <person name="LiPuma J."/>
        </authorList>
    </citation>
    <scope>NUCLEOTIDE SEQUENCE [LARGE SCALE GENOMIC DNA]</scope>
    <source>
        <strain evidence="3 4">AU9919</strain>
    </source>
</reference>
<dbReference type="Pfam" id="PF05050">
    <property type="entry name" value="Methyltransf_21"/>
    <property type="match status" value="1"/>
</dbReference>
<dbReference type="AlphaFoldDB" id="A0A261TLM7"/>
<dbReference type="Gene3D" id="3.40.50.150">
    <property type="entry name" value="Vaccinia Virus protein VP39"/>
    <property type="match status" value="1"/>
</dbReference>
<feature type="coiled-coil region" evidence="1">
    <location>
        <begin position="246"/>
        <end position="273"/>
    </location>
</feature>
<evidence type="ECO:0000313" key="4">
    <source>
        <dbReference type="Proteomes" id="UP000216885"/>
    </source>
</evidence>
<gene>
    <name evidence="3" type="ORF">CAL20_25175</name>
</gene>
<name>A0A261TLM7_9BORD</name>
<organism evidence="3 4">
    <name type="scientific">Bordetella genomosp. 4</name>
    <dbReference type="NCBI Taxonomy" id="463044"/>
    <lineage>
        <taxon>Bacteria</taxon>
        <taxon>Pseudomonadati</taxon>
        <taxon>Pseudomonadota</taxon>
        <taxon>Betaproteobacteria</taxon>
        <taxon>Burkholderiales</taxon>
        <taxon>Alcaligenaceae</taxon>
        <taxon>Bordetella</taxon>
    </lineage>
</organism>
<comment type="caution">
    <text evidence="3">The sequence shown here is derived from an EMBL/GenBank/DDBJ whole genome shotgun (WGS) entry which is preliminary data.</text>
</comment>
<dbReference type="SUPFAM" id="SSF53335">
    <property type="entry name" value="S-adenosyl-L-methionine-dependent methyltransferases"/>
    <property type="match status" value="1"/>
</dbReference>
<keyword evidence="1" id="KW-0175">Coiled coil</keyword>
<dbReference type="GO" id="GO:0006888">
    <property type="term" value="P:endoplasmic reticulum to Golgi vesicle-mediated transport"/>
    <property type="evidence" value="ECO:0007669"/>
    <property type="project" value="TreeGrafter"/>
</dbReference>
<dbReference type="EMBL" id="NEVQ01000023">
    <property type="protein sequence ID" value="OZI50102.1"/>
    <property type="molecule type" value="Genomic_DNA"/>
</dbReference>
<dbReference type="GO" id="GO:0005886">
    <property type="term" value="C:plasma membrane"/>
    <property type="evidence" value="ECO:0007669"/>
    <property type="project" value="TreeGrafter"/>
</dbReference>
<feature type="domain" description="Methyltransferase FkbM" evidence="2">
    <location>
        <begin position="40"/>
        <end position="200"/>
    </location>
</feature>
<dbReference type="PANTHER" id="PTHR34009">
    <property type="entry name" value="PROTEIN STAR"/>
    <property type="match status" value="1"/>
</dbReference>
<accession>A0A261TLM7</accession>